<dbReference type="InterPro" id="IPR051838">
    <property type="entry name" value="ARTD_PARP"/>
</dbReference>
<keyword evidence="2" id="KW-0808">Transferase</keyword>
<keyword evidence="4" id="KW-0520">NAD</keyword>
<accession>A0AA38G5I1</accession>
<evidence type="ECO:0000256" key="1">
    <source>
        <dbReference type="ARBA" id="ARBA00022676"/>
    </source>
</evidence>
<organism evidence="5 6">
    <name type="scientific">Taxus chinensis</name>
    <name type="common">Chinese yew</name>
    <name type="synonym">Taxus wallichiana var. chinensis</name>
    <dbReference type="NCBI Taxonomy" id="29808"/>
    <lineage>
        <taxon>Eukaryota</taxon>
        <taxon>Viridiplantae</taxon>
        <taxon>Streptophyta</taxon>
        <taxon>Embryophyta</taxon>
        <taxon>Tracheophyta</taxon>
        <taxon>Spermatophyta</taxon>
        <taxon>Pinopsida</taxon>
        <taxon>Pinidae</taxon>
        <taxon>Conifers II</taxon>
        <taxon>Cupressales</taxon>
        <taxon>Taxaceae</taxon>
        <taxon>Taxus</taxon>
    </lineage>
</organism>
<evidence type="ECO:0000256" key="2">
    <source>
        <dbReference type="ARBA" id="ARBA00022679"/>
    </source>
</evidence>
<dbReference type="SUPFAM" id="SSF56399">
    <property type="entry name" value="ADP-ribosylation"/>
    <property type="match status" value="1"/>
</dbReference>
<evidence type="ECO:0000256" key="4">
    <source>
        <dbReference type="ARBA" id="ARBA00023027"/>
    </source>
</evidence>
<proteinExistence type="predicted"/>
<sequence length="697" mass="79322">CLGNVNSECAVVDLMETLLAFHKKLKNMKISPGALTKIFDKYNCSKSEKPNHGVEQKTGERIYSESYLYKSAEGARVACDRALSKPVESSILDEILPWCSVKVNPALEDIELEVEIQGIMARDHVTTALGFCIDHPLVIHLTFGSTTWSAKEASGCVDFFGCVEVLVETSPTEGVQIGASIEKVVDKLDEKIKNYITDTFSASRMWQYGPNVLVRKFVKEFFHCCQIGENCSLHVMGRVAESDNIFVALLIFLGTWLKNLRNWCVVCRKQIPELSRLWYCESELCLYRFEELCIGASVLQELQNSELIDLELTLAAAATRSTNRDVFEPFPAFLLKRQEIRKRSGFFSNKEIRSGEDISNETVDHLVNKNLDIIKRLIDSFPPLSEMQQCSNEIELVLKLGIPWVQKNRNPSSVNKISSSQEEYAQIIWLPYKILRYVLFTNRLSLRLLQDGHRLDLHGPLYQFAVFYNAESEQKFEQRRKTEGSFFAFHGSSLSNWYSIIRLLYLSSKLPKCHPGAPGMDMALIHARKRPENGWAGLGTARNGLRCLSKTRYMSTGKVYGDGIYFSTDISVALAYSKSIPWRIHGKTKEYTVLAVCEILSGQKYLVEEKYLVVPPKNENDIAIRYLLVFKGKDISTGTVSVTDGHILTGKTNLPEHYKQLKRQYIQNVRNRGVISYDQRLALLQKRRLNTEHPMTP</sequence>
<feature type="non-terminal residue" evidence="5">
    <location>
        <position position="697"/>
    </location>
</feature>
<name>A0AA38G5I1_TAXCH</name>
<dbReference type="PANTHER" id="PTHR21328">
    <property type="entry name" value="POLY ADP-RIBOSE POLYMERASE FAMILY, MEMBER PARP"/>
    <property type="match status" value="1"/>
</dbReference>
<keyword evidence="1" id="KW-0328">Glycosyltransferase</keyword>
<comment type="caution">
    <text evidence="5">The sequence shown here is derived from an EMBL/GenBank/DDBJ whole genome shotgun (WGS) entry which is preliminary data.</text>
</comment>
<dbReference type="GO" id="GO:0016757">
    <property type="term" value="F:glycosyltransferase activity"/>
    <property type="evidence" value="ECO:0007669"/>
    <property type="project" value="UniProtKB-KW"/>
</dbReference>
<dbReference type="EMBL" id="JAHRHJ020000004">
    <property type="protein sequence ID" value="KAH9317006.1"/>
    <property type="molecule type" value="Genomic_DNA"/>
</dbReference>
<keyword evidence="3" id="KW-0548">Nucleotidyltransferase</keyword>
<dbReference type="AlphaFoldDB" id="A0AA38G5I1"/>
<dbReference type="GO" id="GO:0016779">
    <property type="term" value="F:nucleotidyltransferase activity"/>
    <property type="evidence" value="ECO:0007669"/>
    <property type="project" value="UniProtKB-KW"/>
</dbReference>
<evidence type="ECO:0000313" key="6">
    <source>
        <dbReference type="Proteomes" id="UP000824469"/>
    </source>
</evidence>
<protein>
    <recommendedName>
        <fullName evidence="7">Poly [ADP-ribose] polymerase</fullName>
    </recommendedName>
</protein>
<gene>
    <name evidence="5" type="ORF">KI387_018775</name>
</gene>
<evidence type="ECO:0000256" key="3">
    <source>
        <dbReference type="ARBA" id="ARBA00022695"/>
    </source>
</evidence>
<dbReference type="Gene3D" id="3.90.228.10">
    <property type="match status" value="1"/>
</dbReference>
<keyword evidence="6" id="KW-1185">Reference proteome</keyword>
<reference evidence="5 6" key="1">
    <citation type="journal article" date="2021" name="Nat. Plants">
        <title>The Taxus genome provides insights into paclitaxel biosynthesis.</title>
        <authorList>
            <person name="Xiong X."/>
            <person name="Gou J."/>
            <person name="Liao Q."/>
            <person name="Li Y."/>
            <person name="Zhou Q."/>
            <person name="Bi G."/>
            <person name="Li C."/>
            <person name="Du R."/>
            <person name="Wang X."/>
            <person name="Sun T."/>
            <person name="Guo L."/>
            <person name="Liang H."/>
            <person name="Lu P."/>
            <person name="Wu Y."/>
            <person name="Zhang Z."/>
            <person name="Ro D.K."/>
            <person name="Shang Y."/>
            <person name="Huang S."/>
            <person name="Yan J."/>
        </authorList>
    </citation>
    <scope>NUCLEOTIDE SEQUENCE [LARGE SCALE GENOMIC DNA]</scope>
    <source>
        <strain evidence="5">Ta-2019</strain>
    </source>
</reference>
<evidence type="ECO:0000313" key="5">
    <source>
        <dbReference type="EMBL" id="KAH9317006.1"/>
    </source>
</evidence>
<evidence type="ECO:0008006" key="7">
    <source>
        <dbReference type="Google" id="ProtNLM"/>
    </source>
</evidence>
<dbReference type="Proteomes" id="UP000824469">
    <property type="component" value="Unassembled WGS sequence"/>
</dbReference>